<dbReference type="Pfam" id="PF03544">
    <property type="entry name" value="TonB_C"/>
    <property type="match status" value="1"/>
</dbReference>
<dbReference type="OrthoDB" id="1162253at2"/>
<keyword evidence="3" id="KW-1185">Reference proteome</keyword>
<dbReference type="eggNOG" id="COG0810">
    <property type="taxonomic scope" value="Bacteria"/>
</dbReference>
<dbReference type="EMBL" id="AQRA01000001">
    <property type="protein sequence ID" value="EZH75263.1"/>
    <property type="molecule type" value="Genomic_DNA"/>
</dbReference>
<protein>
    <recommendedName>
        <fullName evidence="1">TonB C-terminal domain-containing protein</fullName>
    </recommendedName>
</protein>
<organism evidence="2 3">
    <name type="scientific">Aquimarina atlantica</name>
    <dbReference type="NCBI Taxonomy" id="1317122"/>
    <lineage>
        <taxon>Bacteria</taxon>
        <taxon>Pseudomonadati</taxon>
        <taxon>Bacteroidota</taxon>
        <taxon>Flavobacteriia</taxon>
        <taxon>Flavobacteriales</taxon>
        <taxon>Flavobacteriaceae</taxon>
        <taxon>Aquimarina</taxon>
    </lineage>
</organism>
<evidence type="ECO:0000313" key="3">
    <source>
        <dbReference type="Proteomes" id="UP000023541"/>
    </source>
</evidence>
<dbReference type="InterPro" id="IPR037682">
    <property type="entry name" value="TonB_C"/>
</dbReference>
<accession>A0A023C041</accession>
<dbReference type="GO" id="GO:0055085">
    <property type="term" value="P:transmembrane transport"/>
    <property type="evidence" value="ECO:0007669"/>
    <property type="project" value="InterPro"/>
</dbReference>
<dbReference type="SUPFAM" id="SSF74653">
    <property type="entry name" value="TolA/TonB C-terminal domain"/>
    <property type="match status" value="1"/>
</dbReference>
<evidence type="ECO:0000313" key="2">
    <source>
        <dbReference type="EMBL" id="EZH75263.1"/>
    </source>
</evidence>
<dbReference type="Proteomes" id="UP000023541">
    <property type="component" value="Unassembled WGS sequence"/>
</dbReference>
<name>A0A023C041_9FLAO</name>
<reference evidence="2 3" key="1">
    <citation type="submission" date="2014-04" db="EMBL/GenBank/DDBJ databases">
        <title>Aquimarina sp. 22II-S11-z7 Genome Sequencing.</title>
        <authorList>
            <person name="Lai Q."/>
        </authorList>
    </citation>
    <scope>NUCLEOTIDE SEQUENCE [LARGE SCALE GENOMIC DNA]</scope>
    <source>
        <strain evidence="2 3">22II-S11-z7</strain>
    </source>
</reference>
<feature type="domain" description="TonB C-terminal" evidence="1">
    <location>
        <begin position="90"/>
        <end position="148"/>
    </location>
</feature>
<proteinExistence type="predicted"/>
<comment type="caution">
    <text evidence="2">The sequence shown here is derived from an EMBL/GenBank/DDBJ whole genome shotgun (WGS) entry which is preliminary data.</text>
</comment>
<dbReference type="STRING" id="1317122.ATO12_00365"/>
<dbReference type="AlphaFoldDB" id="A0A023C041"/>
<evidence type="ECO:0000259" key="1">
    <source>
        <dbReference type="Pfam" id="PF03544"/>
    </source>
</evidence>
<dbReference type="Gene3D" id="3.30.1150.10">
    <property type="match status" value="1"/>
</dbReference>
<gene>
    <name evidence="2" type="ORF">ATO12_00365</name>
</gene>
<sequence>MKIKLSVLLFILTILSIKSQEIIDEKEKTQTEFIEWKDVEIAPLFNDCKRKKKEEKNKKCTKDKINGFIHLKLNTELISKEFKSRTLVEIKIEFIINSNGEIENIKVDGPTETAINNVYEIFSLLPKMSPGMNNGKAVNVKYKHFVRFYTF</sequence>
<dbReference type="RefSeq" id="WP_034237595.1">
    <property type="nucleotide sequence ID" value="NZ_AQRA01000001.1"/>
</dbReference>